<evidence type="ECO:0000256" key="4">
    <source>
        <dbReference type="ARBA" id="ARBA00022989"/>
    </source>
</evidence>
<keyword evidence="4 7" id="KW-1133">Transmembrane helix</keyword>
<keyword evidence="3 7" id="KW-0812">Transmembrane</keyword>
<evidence type="ECO:0000256" key="6">
    <source>
        <dbReference type="SAM" id="MobiDB-lite"/>
    </source>
</evidence>
<feature type="transmembrane region" description="Helical" evidence="7">
    <location>
        <begin position="38"/>
        <end position="56"/>
    </location>
</feature>
<feature type="transmembrane region" description="Helical" evidence="7">
    <location>
        <begin position="339"/>
        <end position="362"/>
    </location>
</feature>
<dbReference type="AlphaFoldDB" id="A0A8H7UEF6"/>
<dbReference type="Proteomes" id="UP000654370">
    <property type="component" value="Unassembled WGS sequence"/>
</dbReference>
<dbReference type="GO" id="GO:0016020">
    <property type="term" value="C:membrane"/>
    <property type="evidence" value="ECO:0007669"/>
    <property type="project" value="UniProtKB-SubCell"/>
</dbReference>
<organism evidence="9 10">
    <name type="scientific">Mortierella isabellina</name>
    <name type="common">Filamentous fungus</name>
    <name type="synonym">Umbelopsis isabellina</name>
    <dbReference type="NCBI Taxonomy" id="91625"/>
    <lineage>
        <taxon>Eukaryota</taxon>
        <taxon>Fungi</taxon>
        <taxon>Fungi incertae sedis</taxon>
        <taxon>Mucoromycota</taxon>
        <taxon>Mucoromycotina</taxon>
        <taxon>Umbelopsidomycetes</taxon>
        <taxon>Umbelopsidales</taxon>
        <taxon>Umbelopsidaceae</taxon>
        <taxon>Umbelopsis</taxon>
    </lineage>
</organism>
<dbReference type="EMBL" id="JAEPQZ010000006">
    <property type="protein sequence ID" value="KAG2179945.1"/>
    <property type="molecule type" value="Genomic_DNA"/>
</dbReference>
<feature type="region of interest" description="Disordered" evidence="6">
    <location>
        <begin position="204"/>
        <end position="229"/>
    </location>
</feature>
<evidence type="ECO:0000256" key="1">
    <source>
        <dbReference type="ARBA" id="ARBA00004141"/>
    </source>
</evidence>
<feature type="transmembrane region" description="Helical" evidence="7">
    <location>
        <begin position="146"/>
        <end position="166"/>
    </location>
</feature>
<comment type="similarity">
    <text evidence="2">Belongs to the major facilitator superfamily. MFSD6 family.</text>
</comment>
<keyword evidence="5 7" id="KW-0472">Membrane</keyword>
<feature type="transmembrane region" description="Helical" evidence="7">
    <location>
        <begin position="7"/>
        <end position="26"/>
    </location>
</feature>
<dbReference type="InterPro" id="IPR036259">
    <property type="entry name" value="MFS_trans_sf"/>
</dbReference>
<dbReference type="OrthoDB" id="515887at2759"/>
<feature type="transmembrane region" description="Helical" evidence="7">
    <location>
        <begin position="104"/>
        <end position="126"/>
    </location>
</feature>
<evidence type="ECO:0000256" key="2">
    <source>
        <dbReference type="ARBA" id="ARBA00005241"/>
    </source>
</evidence>
<name>A0A8H7UEF6_MORIS</name>
<dbReference type="PANTHER" id="PTHR16172:SF41">
    <property type="entry name" value="MAJOR FACILITATOR SUPERFAMILY DOMAIN-CONTAINING PROTEIN 6-LIKE"/>
    <property type="match status" value="1"/>
</dbReference>
<comment type="caution">
    <text evidence="9">The sequence shown here is derived from an EMBL/GenBank/DDBJ whole genome shotgun (WGS) entry which is preliminary data.</text>
</comment>
<feature type="transmembrane region" description="Helical" evidence="7">
    <location>
        <begin position="172"/>
        <end position="193"/>
    </location>
</feature>
<feature type="transmembrane region" description="Helical" evidence="7">
    <location>
        <begin position="429"/>
        <end position="450"/>
    </location>
</feature>
<feature type="transmembrane region" description="Helical" evidence="7">
    <location>
        <begin position="374"/>
        <end position="393"/>
    </location>
</feature>
<sequence length="521" mass="57335">MYLNCKLLFAAVYAVMSSAPPYLALFYARIMHFSSDQIGVLLAIAPFVQSVACPFWTHVVDKRPHWHAPLMGTLCIMGGAAILFVMYLGKQTEEKNRWTLEISMLWLTSACVFCYAFCSGTLVSLVDSAVMKILGANKIMYGEQRLWGSISAGLTVFFTGQIVALWNNDLYAIFIVFGLSSIMFILLAFSTAIDDPEGYARSEYSDESESVSPLLRSTTNNSKNEKTYGTSSSYQRLLLPAEGSGQPANINLSLNLPQSGYFDDLLQSLSKSMSYASISSLAKTVREEADDYIEETRTLTMGLALSRLPSMEASMAGILPYPQQEVEAPSAEMMWNRRIVSFLTTVFLYGVTLAMINQFLFLFLSKDLGVASNWLGLTGPASAIMELIMFLFCKQLTERFGVTKLVVVAHLVTMIRSLAYTFLVPNLMVTNFLALILQFCNGIGFALFWATAVSEVDNYFPPTQRSVAQGILAGLYGGLGTGFGCFFGGYLFENYGGAVLYQSAAITSVVGIVVFLIGRRE</sequence>
<gene>
    <name evidence="9" type="ORF">INT43_003732</name>
</gene>
<evidence type="ECO:0000259" key="8">
    <source>
        <dbReference type="PROSITE" id="PS50850"/>
    </source>
</evidence>
<dbReference type="SUPFAM" id="SSF103473">
    <property type="entry name" value="MFS general substrate transporter"/>
    <property type="match status" value="1"/>
</dbReference>
<dbReference type="GO" id="GO:0022857">
    <property type="term" value="F:transmembrane transporter activity"/>
    <property type="evidence" value="ECO:0007669"/>
    <property type="project" value="InterPro"/>
</dbReference>
<feature type="transmembrane region" description="Helical" evidence="7">
    <location>
        <begin position="405"/>
        <end position="423"/>
    </location>
</feature>
<protein>
    <recommendedName>
        <fullName evidence="8">Major facilitator superfamily (MFS) profile domain-containing protein</fullName>
    </recommendedName>
</protein>
<dbReference type="PROSITE" id="PS50850">
    <property type="entry name" value="MFS"/>
    <property type="match status" value="1"/>
</dbReference>
<reference evidence="9" key="1">
    <citation type="submission" date="2020-12" db="EMBL/GenBank/DDBJ databases">
        <title>Metabolic potential, ecology and presence of endohyphal bacteria is reflected in genomic diversity of Mucoromycotina.</title>
        <authorList>
            <person name="Muszewska A."/>
            <person name="Okrasinska A."/>
            <person name="Steczkiewicz K."/>
            <person name="Drgas O."/>
            <person name="Orlowska M."/>
            <person name="Perlinska-Lenart U."/>
            <person name="Aleksandrzak-Piekarczyk T."/>
            <person name="Szatraj K."/>
            <person name="Zielenkiewicz U."/>
            <person name="Pilsyk S."/>
            <person name="Malc E."/>
            <person name="Mieczkowski P."/>
            <person name="Kruszewska J.S."/>
            <person name="Biernat P."/>
            <person name="Pawlowska J."/>
        </authorList>
    </citation>
    <scope>NUCLEOTIDE SEQUENCE</scope>
    <source>
        <strain evidence="9">WA0000067209</strain>
    </source>
</reference>
<feature type="transmembrane region" description="Helical" evidence="7">
    <location>
        <begin position="68"/>
        <end position="89"/>
    </location>
</feature>
<evidence type="ECO:0000313" key="9">
    <source>
        <dbReference type="EMBL" id="KAG2179945.1"/>
    </source>
</evidence>
<evidence type="ECO:0000256" key="7">
    <source>
        <dbReference type="SAM" id="Phobius"/>
    </source>
</evidence>
<evidence type="ECO:0000313" key="10">
    <source>
        <dbReference type="Proteomes" id="UP000654370"/>
    </source>
</evidence>
<dbReference type="Gene3D" id="1.20.1250.20">
    <property type="entry name" value="MFS general substrate transporter like domains"/>
    <property type="match status" value="2"/>
</dbReference>
<comment type="subcellular location">
    <subcellularLocation>
        <location evidence="1">Membrane</location>
        <topology evidence="1">Multi-pass membrane protein</topology>
    </subcellularLocation>
</comment>
<proteinExistence type="inferred from homology"/>
<dbReference type="InterPro" id="IPR020846">
    <property type="entry name" value="MFS_dom"/>
</dbReference>
<feature type="transmembrane region" description="Helical" evidence="7">
    <location>
        <begin position="498"/>
        <end position="518"/>
    </location>
</feature>
<dbReference type="InterPro" id="IPR051717">
    <property type="entry name" value="MFS_MFSD6"/>
</dbReference>
<feature type="domain" description="Major facilitator superfamily (MFS) profile" evidence="8">
    <location>
        <begin position="338"/>
        <end position="521"/>
    </location>
</feature>
<evidence type="ECO:0000256" key="3">
    <source>
        <dbReference type="ARBA" id="ARBA00022692"/>
    </source>
</evidence>
<dbReference type="InterPro" id="IPR024989">
    <property type="entry name" value="MFS_assoc_dom"/>
</dbReference>
<accession>A0A8H7UEF6</accession>
<feature type="compositionally biased region" description="Polar residues" evidence="6">
    <location>
        <begin position="215"/>
        <end position="229"/>
    </location>
</feature>
<feature type="transmembrane region" description="Helical" evidence="7">
    <location>
        <begin position="471"/>
        <end position="492"/>
    </location>
</feature>
<dbReference type="PANTHER" id="PTHR16172">
    <property type="entry name" value="MAJOR FACILITATOR SUPERFAMILY DOMAIN-CONTAINING PROTEIN 6-LIKE"/>
    <property type="match status" value="1"/>
</dbReference>
<keyword evidence="10" id="KW-1185">Reference proteome</keyword>
<evidence type="ECO:0000256" key="5">
    <source>
        <dbReference type="ARBA" id="ARBA00023136"/>
    </source>
</evidence>
<dbReference type="Pfam" id="PF12832">
    <property type="entry name" value="MFS_1_like"/>
    <property type="match status" value="1"/>
</dbReference>